<evidence type="ECO:0000313" key="4">
    <source>
        <dbReference type="EMBL" id="KZT71259.1"/>
    </source>
</evidence>
<protein>
    <submittedName>
        <fullName evidence="4">WD40 repeat-like protein</fullName>
    </submittedName>
</protein>
<keyword evidence="1" id="KW-0853">WD repeat</keyword>
<evidence type="ECO:0000256" key="3">
    <source>
        <dbReference type="SAM" id="MobiDB-lite"/>
    </source>
</evidence>
<accession>A0A165RX31</accession>
<feature type="compositionally biased region" description="Basic residues" evidence="3">
    <location>
        <begin position="133"/>
        <end position="146"/>
    </location>
</feature>
<proteinExistence type="predicted"/>
<organism evidence="4 5">
    <name type="scientific">Daedalea quercina L-15889</name>
    <dbReference type="NCBI Taxonomy" id="1314783"/>
    <lineage>
        <taxon>Eukaryota</taxon>
        <taxon>Fungi</taxon>
        <taxon>Dikarya</taxon>
        <taxon>Basidiomycota</taxon>
        <taxon>Agaricomycotina</taxon>
        <taxon>Agaricomycetes</taxon>
        <taxon>Polyporales</taxon>
        <taxon>Fomitopsis</taxon>
    </lineage>
</organism>
<dbReference type="GO" id="GO:0032153">
    <property type="term" value="C:cell division site"/>
    <property type="evidence" value="ECO:0007669"/>
    <property type="project" value="TreeGrafter"/>
</dbReference>
<dbReference type="Pfam" id="PF00400">
    <property type="entry name" value="WD40"/>
    <property type="match status" value="2"/>
</dbReference>
<dbReference type="STRING" id="1314783.A0A165RX31"/>
<feature type="compositionally biased region" description="Basic and acidic residues" evidence="3">
    <location>
        <begin position="67"/>
        <end position="87"/>
    </location>
</feature>
<dbReference type="InterPro" id="IPR036322">
    <property type="entry name" value="WD40_repeat_dom_sf"/>
</dbReference>
<dbReference type="AlphaFoldDB" id="A0A165RX31"/>
<dbReference type="EMBL" id="KV429046">
    <property type="protein sequence ID" value="KZT71259.1"/>
    <property type="molecule type" value="Genomic_DNA"/>
</dbReference>
<evidence type="ECO:0000313" key="5">
    <source>
        <dbReference type="Proteomes" id="UP000076727"/>
    </source>
</evidence>
<dbReference type="InterPro" id="IPR001680">
    <property type="entry name" value="WD40_rpt"/>
</dbReference>
<keyword evidence="5" id="KW-1185">Reference proteome</keyword>
<dbReference type="OrthoDB" id="3367at2759"/>
<dbReference type="GO" id="GO:0045013">
    <property type="term" value="P:carbon catabolite repression of transcription"/>
    <property type="evidence" value="ECO:0007669"/>
    <property type="project" value="TreeGrafter"/>
</dbReference>
<dbReference type="InterPro" id="IPR051362">
    <property type="entry name" value="WD_repeat_creC_regulators"/>
</dbReference>
<dbReference type="PANTHER" id="PTHR14107:SF16">
    <property type="entry name" value="AT02583P"/>
    <property type="match status" value="1"/>
</dbReference>
<sequence length="623" mass="68706">MENDSTFVAPEGVYSVTEEHKATVSVGQHTVNAVPILYPTRLSAVIVRYPTNKSVNSPVFTQLLGGNREKESKKEKEKEKLPPKAEDSLSASSSEDPDDASPDVSTAPGQENAKASPMVGHDIPNNIFSHTPSGKKKAAARPKHNMRTTSSTFITRLQNVDNLHRNLQSKQGETTFLFYSSAKSFIWTEAGTKAKASSRTTRPWRWILRLHQEPLARIHFSAHPTCHDVNLATVCPERIDVIIGFNTGDLLWFDPMSSRYGRLNKQGRISSSPCTAVRWVPNSPNLFLVSHTDGAIVVYDKEREDGAFIPQEPGARSGSTPGSPVEGTASSSSVGEWDPLDSIFVTMPPWHPVTAGGVISGSGRQDKDKTAKNPVSHWKVSRKSIVDFVFSPDAKFVAAISEDGCLRVIDTIAEQLVDCYASYFGALSCVAWSPDGRFIITGGQDDLVTILSPWEQRVIARCQGHSSFVSALAFDDIRCDGRTYRFGSVGEDNKLILWDFSSGVLHRPKIHASHQQRLSMTSSLSLALRKRGESTLFLSPTGAEPMPRYHPAPSRNDVAVVQPVLIKHIGADMLTDIMFMSRGIITASRSGHIKLWIRPLVVKPRHLRNQSVYRRDSWVDITA</sequence>
<gene>
    <name evidence="4" type="ORF">DAEQUDRAFT_687691</name>
</gene>
<dbReference type="GO" id="GO:0005634">
    <property type="term" value="C:nucleus"/>
    <property type="evidence" value="ECO:0007669"/>
    <property type="project" value="TreeGrafter"/>
</dbReference>
<feature type="region of interest" description="Disordered" evidence="3">
    <location>
        <begin position="355"/>
        <end position="374"/>
    </location>
</feature>
<reference evidence="4 5" key="1">
    <citation type="journal article" date="2016" name="Mol. Biol. Evol.">
        <title>Comparative Genomics of Early-Diverging Mushroom-Forming Fungi Provides Insights into the Origins of Lignocellulose Decay Capabilities.</title>
        <authorList>
            <person name="Nagy L.G."/>
            <person name="Riley R."/>
            <person name="Tritt A."/>
            <person name="Adam C."/>
            <person name="Daum C."/>
            <person name="Floudas D."/>
            <person name="Sun H."/>
            <person name="Yadav J.S."/>
            <person name="Pangilinan J."/>
            <person name="Larsson K.H."/>
            <person name="Matsuura K."/>
            <person name="Barry K."/>
            <person name="Labutti K."/>
            <person name="Kuo R."/>
            <person name="Ohm R.A."/>
            <person name="Bhattacharya S.S."/>
            <person name="Shirouzu T."/>
            <person name="Yoshinaga Y."/>
            <person name="Martin F.M."/>
            <person name="Grigoriev I.V."/>
            <person name="Hibbett D.S."/>
        </authorList>
    </citation>
    <scope>NUCLEOTIDE SEQUENCE [LARGE SCALE GENOMIC DNA]</scope>
    <source>
        <strain evidence="4 5">L-15889</strain>
    </source>
</reference>
<feature type="region of interest" description="Disordered" evidence="3">
    <location>
        <begin position="56"/>
        <end position="146"/>
    </location>
</feature>
<name>A0A165RX31_9APHY</name>
<dbReference type="SUPFAM" id="SSF50978">
    <property type="entry name" value="WD40 repeat-like"/>
    <property type="match status" value="1"/>
</dbReference>
<dbReference type="InterPro" id="IPR015943">
    <property type="entry name" value="WD40/YVTN_repeat-like_dom_sf"/>
</dbReference>
<feature type="region of interest" description="Disordered" evidence="3">
    <location>
        <begin position="308"/>
        <end position="334"/>
    </location>
</feature>
<keyword evidence="2" id="KW-0677">Repeat</keyword>
<evidence type="ECO:0000256" key="1">
    <source>
        <dbReference type="ARBA" id="ARBA00022574"/>
    </source>
</evidence>
<dbReference type="PANTHER" id="PTHR14107">
    <property type="entry name" value="WD REPEAT PROTEIN"/>
    <property type="match status" value="1"/>
</dbReference>
<dbReference type="Proteomes" id="UP000076727">
    <property type="component" value="Unassembled WGS sequence"/>
</dbReference>
<feature type="compositionally biased region" description="Polar residues" evidence="3">
    <location>
        <begin position="317"/>
        <end position="334"/>
    </location>
</feature>
<dbReference type="GO" id="GO:0051286">
    <property type="term" value="C:cell tip"/>
    <property type="evidence" value="ECO:0007669"/>
    <property type="project" value="TreeGrafter"/>
</dbReference>
<dbReference type="SMART" id="SM00320">
    <property type="entry name" value="WD40"/>
    <property type="match status" value="5"/>
</dbReference>
<evidence type="ECO:0000256" key="2">
    <source>
        <dbReference type="ARBA" id="ARBA00022737"/>
    </source>
</evidence>
<dbReference type="Gene3D" id="2.130.10.10">
    <property type="entry name" value="YVTN repeat-like/Quinoprotein amine dehydrogenase"/>
    <property type="match status" value="1"/>
</dbReference>